<dbReference type="KEGG" id="maic:MAIC_17450"/>
<feature type="region of interest" description="Disordered" evidence="1">
    <location>
        <begin position="1"/>
        <end position="61"/>
    </location>
</feature>
<proteinExistence type="predicted"/>
<keyword evidence="2" id="KW-0812">Transmembrane</keyword>
<organism evidence="3 4">
    <name type="scientific">Mycolicibacterium aichiense</name>
    <dbReference type="NCBI Taxonomy" id="1799"/>
    <lineage>
        <taxon>Bacteria</taxon>
        <taxon>Bacillati</taxon>
        <taxon>Actinomycetota</taxon>
        <taxon>Actinomycetes</taxon>
        <taxon>Mycobacteriales</taxon>
        <taxon>Mycobacteriaceae</taxon>
        <taxon>Mycolicibacterium</taxon>
    </lineage>
</organism>
<feature type="transmembrane region" description="Helical" evidence="2">
    <location>
        <begin position="67"/>
        <end position="89"/>
    </location>
</feature>
<keyword evidence="2" id="KW-0472">Membrane</keyword>
<evidence type="ECO:0008006" key="5">
    <source>
        <dbReference type="Google" id="ProtNLM"/>
    </source>
</evidence>
<dbReference type="EMBL" id="AP022561">
    <property type="protein sequence ID" value="BBX06942.1"/>
    <property type="molecule type" value="Genomic_DNA"/>
</dbReference>
<dbReference type="AlphaFoldDB" id="A0AAD1HK88"/>
<gene>
    <name evidence="3" type="ORF">MAIC_17450</name>
</gene>
<keyword evidence="2" id="KW-1133">Transmembrane helix</keyword>
<name>A0AAD1HK88_9MYCO</name>
<accession>A0AAD1HK88</accession>
<protein>
    <recommendedName>
        <fullName evidence="5">Lumazine-binding domain</fullName>
    </recommendedName>
</protein>
<keyword evidence="4" id="KW-1185">Reference proteome</keyword>
<dbReference type="Proteomes" id="UP000467327">
    <property type="component" value="Chromosome"/>
</dbReference>
<evidence type="ECO:0000313" key="3">
    <source>
        <dbReference type="EMBL" id="BBX06942.1"/>
    </source>
</evidence>
<dbReference type="SUPFAM" id="SSF81995">
    <property type="entry name" value="beta-sandwich domain of Sec23/24"/>
    <property type="match status" value="1"/>
</dbReference>
<reference evidence="3 4" key="1">
    <citation type="journal article" date="2019" name="Emerg. Microbes Infect.">
        <title>Comprehensive subspecies identification of 175 nontuberculous mycobacteria species based on 7547 genomic profiles.</title>
        <authorList>
            <person name="Matsumoto Y."/>
            <person name="Kinjo T."/>
            <person name="Motooka D."/>
            <person name="Nabeya D."/>
            <person name="Jung N."/>
            <person name="Uechi K."/>
            <person name="Horii T."/>
            <person name="Iida T."/>
            <person name="Fujita J."/>
            <person name="Nakamura S."/>
        </authorList>
    </citation>
    <scope>NUCLEOTIDE SEQUENCE [LARGE SCALE GENOMIC DNA]</scope>
    <source>
        <strain evidence="3 4">JCM 6376</strain>
    </source>
</reference>
<dbReference type="RefSeq" id="WP_115319245.1">
    <property type="nucleotide sequence ID" value="NZ_AP022561.1"/>
</dbReference>
<evidence type="ECO:0000256" key="1">
    <source>
        <dbReference type="SAM" id="MobiDB-lite"/>
    </source>
</evidence>
<evidence type="ECO:0000313" key="4">
    <source>
        <dbReference type="Proteomes" id="UP000467327"/>
    </source>
</evidence>
<sequence length="384" mass="40155">MTQDYPGNPYPNQPPAWGGAPGGQAPPPQPQQGWYGYPPAQPGYGPGGQWPPPPYPPNNNGRRRKPLVITLLASAALLVIVGIVLVIALNTGGGAKTAGAGSAGEAVKAYLEALAKGDADGALALGVAQPASKKFLTNDALKLQISKWPITNIEITEDTSKTEPGNMALVKVSANFGDHHSEGQLPVKKTNDGWKLESATINVDTMSGILGSGPATSLSILGKPLGQDTHLYVFPGYLDMKSTVPYIDVSAKPLLLESMLAGDIASTLTFDYTVNDAGHKAVNTALETWISGCLSAPETQYKCPKHNFDTPINRATAKVDGPIDLSGVTQTLVPMSMSVMTTGPARYHFTAQTTSGEQASFTSELLVSTSVSLAKDPPAVGPLR</sequence>
<evidence type="ECO:0000256" key="2">
    <source>
        <dbReference type="SAM" id="Phobius"/>
    </source>
</evidence>